<evidence type="ECO:0000313" key="2">
    <source>
        <dbReference type="Proteomes" id="UP000247594"/>
    </source>
</evidence>
<dbReference type="Proteomes" id="UP000247594">
    <property type="component" value="Unassembled WGS sequence"/>
</dbReference>
<sequence>MARQFIETELGIELKCSCCGEFYPADKEFFYRCNKSKWGFHSWCKACYESNDKQIAKRERWKNKNRTKQSAVGF</sequence>
<proteinExistence type="predicted"/>
<reference evidence="1 2" key="1">
    <citation type="submission" date="2018-06" db="EMBL/GenBank/DDBJ databases">
        <authorList>
            <person name="Teymurazov M."/>
            <person name="Kislichkina A."/>
            <person name="Abaymova A."/>
            <person name="Mukhina T."/>
            <person name="Mayskaya N."/>
            <person name="Svetoch E."/>
            <person name="Bogun A."/>
        </authorList>
    </citation>
    <scope>NUCLEOTIDE SEQUENCE [LARGE SCALE GENOMIC DNA]</scope>
    <source>
        <strain evidence="1 2">SCPM-O-B-8406</strain>
    </source>
</reference>
<protein>
    <submittedName>
        <fullName evidence="1">Uncharacterized protein</fullName>
    </submittedName>
</protein>
<gene>
    <name evidence="1" type="ORF">DM482_04550</name>
</gene>
<comment type="caution">
    <text evidence="1">The sequence shown here is derived from an EMBL/GenBank/DDBJ whole genome shotgun (WGS) entry which is preliminary data.</text>
</comment>
<dbReference type="EMBL" id="QJPJ01000005">
    <property type="protein sequence ID" value="PXZ39583.1"/>
    <property type="molecule type" value="Genomic_DNA"/>
</dbReference>
<dbReference type="RefSeq" id="WP_110478432.1">
    <property type="nucleotide sequence ID" value="NZ_CP081939.1"/>
</dbReference>
<dbReference type="AlphaFoldDB" id="A0AAE5TKU5"/>
<evidence type="ECO:0000313" key="1">
    <source>
        <dbReference type="EMBL" id="PXZ39583.1"/>
    </source>
</evidence>
<accession>A0AAE5TKU5</accession>
<name>A0AAE5TKU5_AVIPA</name>
<organism evidence="1 2">
    <name type="scientific">Avibacterium paragallinarum</name>
    <name type="common">Haemophilus gallinarum</name>
    <dbReference type="NCBI Taxonomy" id="728"/>
    <lineage>
        <taxon>Bacteria</taxon>
        <taxon>Pseudomonadati</taxon>
        <taxon>Pseudomonadota</taxon>
        <taxon>Gammaproteobacteria</taxon>
        <taxon>Pasteurellales</taxon>
        <taxon>Pasteurellaceae</taxon>
        <taxon>Avibacterium</taxon>
    </lineage>
</organism>